<dbReference type="AlphaFoldDB" id="M1P2J9"/>
<keyword evidence="3" id="KW-0808">Transferase</keyword>
<dbReference type="RefSeq" id="WP_015403407.1">
    <property type="nucleotide sequence ID" value="NC_020304.1"/>
</dbReference>
<evidence type="ECO:0000313" key="3">
    <source>
        <dbReference type="EMBL" id="AGF77713.1"/>
    </source>
</evidence>
<organism evidence="3 4">
    <name type="scientific">Desulfocapsa sulfexigens (strain DSM 10523 / SB164P1)</name>
    <dbReference type="NCBI Taxonomy" id="1167006"/>
    <lineage>
        <taxon>Bacteria</taxon>
        <taxon>Pseudomonadati</taxon>
        <taxon>Thermodesulfobacteriota</taxon>
        <taxon>Desulfobulbia</taxon>
        <taxon>Desulfobulbales</taxon>
        <taxon>Desulfocapsaceae</taxon>
        <taxon>Desulfocapsa</taxon>
    </lineage>
</organism>
<dbReference type="OrthoDB" id="9792240at2"/>
<evidence type="ECO:0000256" key="1">
    <source>
        <dbReference type="ARBA" id="ARBA00022527"/>
    </source>
</evidence>
<keyword evidence="4" id="KW-1185">Reference proteome</keyword>
<accession>M1P2J9</accession>
<dbReference type="Pfam" id="PF13581">
    <property type="entry name" value="HATPase_c_2"/>
    <property type="match status" value="1"/>
</dbReference>
<dbReference type="PANTHER" id="PTHR35526:SF3">
    <property type="entry name" value="ANTI-SIGMA-F FACTOR RSBW"/>
    <property type="match status" value="1"/>
</dbReference>
<keyword evidence="1" id="KW-0723">Serine/threonine-protein kinase</keyword>
<dbReference type="InterPro" id="IPR050267">
    <property type="entry name" value="Anti-sigma-factor_SerPK"/>
</dbReference>
<dbReference type="Gene3D" id="3.30.565.10">
    <property type="entry name" value="Histidine kinase-like ATPase, C-terminal domain"/>
    <property type="match status" value="1"/>
</dbReference>
<proteinExistence type="predicted"/>
<name>M1P2J9_DESSD</name>
<dbReference type="eggNOG" id="COG2172">
    <property type="taxonomic scope" value="Bacteria"/>
</dbReference>
<dbReference type="PANTHER" id="PTHR35526">
    <property type="entry name" value="ANTI-SIGMA-F FACTOR RSBW-RELATED"/>
    <property type="match status" value="1"/>
</dbReference>
<dbReference type="KEGG" id="dsf:UWK_01145"/>
<evidence type="ECO:0000313" key="4">
    <source>
        <dbReference type="Proteomes" id="UP000011721"/>
    </source>
</evidence>
<dbReference type="InterPro" id="IPR003594">
    <property type="entry name" value="HATPase_dom"/>
</dbReference>
<reference evidence="4" key="1">
    <citation type="journal article" date="2013" name="Stand. Genomic Sci.">
        <title>Complete genome sequence of Desulfocapsa sulfexigens, a marine deltaproteobacterium specialized in disproportionating inorganic sulfur compounds.</title>
        <authorList>
            <person name="Finster K.W."/>
            <person name="Kjeldsen K.U."/>
            <person name="Kube M."/>
            <person name="Reinhardt R."/>
            <person name="Mussmann M."/>
            <person name="Amann R."/>
            <person name="Schreiber L."/>
        </authorList>
    </citation>
    <scope>NUCLEOTIDE SEQUENCE [LARGE SCALE GENOMIC DNA]</scope>
    <source>
        <strain evidence="4">DSM 10523 / SB164P1</strain>
    </source>
</reference>
<sequence>MSSVTNEIPSGSSIVFRVPARLADVRLLGFSVHALFQNLGFNNIETYQLELAVTESANNIVKHAYKFAEDTYFNMKFTTTDDRVICTFVDHGIFENFLKNNGQGEIAINTKILPPDSRGIAIICEVMDEVSYRRSGDKNILRLVKYFSRF</sequence>
<dbReference type="STRING" id="1167006.UWK_01145"/>
<gene>
    <name evidence="3" type="ordered locus">UWK_01145</name>
</gene>
<keyword evidence="3" id="KW-0418">Kinase</keyword>
<dbReference type="Proteomes" id="UP000011721">
    <property type="component" value="Chromosome"/>
</dbReference>
<feature type="domain" description="Histidine kinase/HSP90-like ATPase" evidence="2">
    <location>
        <begin position="18"/>
        <end position="145"/>
    </location>
</feature>
<dbReference type="HOGENOM" id="CLU_090336_24_0_7"/>
<evidence type="ECO:0000259" key="2">
    <source>
        <dbReference type="Pfam" id="PF13581"/>
    </source>
</evidence>
<protein>
    <submittedName>
        <fullName evidence="3">Anti-sigma regulatory factor (Ser/Thr protein kinase)</fullName>
    </submittedName>
</protein>
<dbReference type="EMBL" id="CP003985">
    <property type="protein sequence ID" value="AGF77713.1"/>
    <property type="molecule type" value="Genomic_DNA"/>
</dbReference>
<dbReference type="CDD" id="cd16936">
    <property type="entry name" value="HATPase_RsbW-like"/>
    <property type="match status" value="1"/>
</dbReference>
<dbReference type="InterPro" id="IPR036890">
    <property type="entry name" value="HATPase_C_sf"/>
</dbReference>
<dbReference type="GO" id="GO:0004674">
    <property type="term" value="F:protein serine/threonine kinase activity"/>
    <property type="evidence" value="ECO:0007669"/>
    <property type="project" value="UniProtKB-KW"/>
</dbReference>